<dbReference type="EMBL" id="CP002026">
    <property type="protein sequence ID" value="ADH89763.1"/>
    <property type="molecule type" value="Genomic_DNA"/>
</dbReference>
<proteinExistence type="predicted"/>
<organism evidence="2 3">
    <name type="scientific">Ancylobacter novellus (strain ATCC 8093 / DSM 506 / JCM 20403 / CCM 1077 / IAM 12100 / NBRC 12443 / NCIMB 10456)</name>
    <name type="common">Starkeya novella</name>
    <dbReference type="NCBI Taxonomy" id="639283"/>
    <lineage>
        <taxon>Bacteria</taxon>
        <taxon>Pseudomonadati</taxon>
        <taxon>Pseudomonadota</taxon>
        <taxon>Alphaproteobacteria</taxon>
        <taxon>Hyphomicrobiales</taxon>
        <taxon>Xanthobacteraceae</taxon>
        <taxon>Ancylobacter</taxon>
    </lineage>
</organism>
<dbReference type="eggNOG" id="ENOG50330NT">
    <property type="taxonomic scope" value="Bacteria"/>
</dbReference>
<dbReference type="STRING" id="639283.Snov_2468"/>
<keyword evidence="3" id="KW-1185">Reference proteome</keyword>
<evidence type="ECO:0000313" key="3">
    <source>
        <dbReference type="Proteomes" id="UP000006633"/>
    </source>
</evidence>
<name>D7A3K4_ANCN5</name>
<feature type="compositionally biased region" description="Low complexity" evidence="1">
    <location>
        <begin position="187"/>
        <end position="199"/>
    </location>
</feature>
<evidence type="ECO:0000313" key="2">
    <source>
        <dbReference type="EMBL" id="ADH89763.1"/>
    </source>
</evidence>
<dbReference type="Proteomes" id="UP000006633">
    <property type="component" value="Chromosome"/>
</dbReference>
<dbReference type="HOGENOM" id="CLU_104664_0_0_5"/>
<reference evidence="2 3" key="1">
    <citation type="journal article" date="2012" name="Stand. Genomic Sci.">
        <title>Complete genome sequence of the facultatively chemolithoautotrophic and methylotrophic alpha Proteobacterium Starkeya novella type strain (ATCC 8093(T)).</title>
        <authorList>
            <person name="Kappler U."/>
            <person name="Davenport K."/>
            <person name="Beatson S."/>
            <person name="Lucas S."/>
            <person name="Lapidus A."/>
            <person name="Copeland A."/>
            <person name="Berry K.W."/>
            <person name="Glavina Del Rio T."/>
            <person name="Hammon N."/>
            <person name="Dalin E."/>
            <person name="Tice H."/>
            <person name="Pitluck S."/>
            <person name="Richardson P."/>
            <person name="Bruce D."/>
            <person name="Goodwin L.A."/>
            <person name="Han C."/>
            <person name="Tapia R."/>
            <person name="Detter J.C."/>
            <person name="Chang Y.J."/>
            <person name="Jeffries C.D."/>
            <person name="Land M."/>
            <person name="Hauser L."/>
            <person name="Kyrpides N.C."/>
            <person name="Goker M."/>
            <person name="Ivanova N."/>
            <person name="Klenk H.P."/>
            <person name="Woyke T."/>
        </authorList>
    </citation>
    <scope>NUCLEOTIDE SEQUENCE [LARGE SCALE GENOMIC DNA]</scope>
    <source>
        <strain evidence="3">ATCC 8093 / DSM 506 / JCM 20403 / CCM 1077 / IAM 12100 / NBRC 12443 / NCIMB 10456</strain>
    </source>
</reference>
<feature type="region of interest" description="Disordered" evidence="1">
    <location>
        <begin position="183"/>
        <end position="244"/>
    </location>
</feature>
<evidence type="ECO:0000256" key="1">
    <source>
        <dbReference type="SAM" id="MobiDB-lite"/>
    </source>
</evidence>
<protein>
    <submittedName>
        <fullName evidence="2">Uncharacterized protein</fullName>
    </submittedName>
</protein>
<accession>D7A3K4</accession>
<sequence length="244" mass="25193">MLIGESVSGLDDGSPSGLPGDGFMIDRLRRQLRRCLPTTAVLFAALALGACQTDANRPVAATSISSSSGKAIAFESIDGPPQPVFDKLVASLTSEASARRVPVVSRQSKAAYRVRGYLAASVENGKGEVDWAWDVFDADETRVLRVAGVEKVGPGKDVWNKLDDETVQRIAAQSLDEITTRLAGGTPSAAPAAARQPDPADAPPVREDDGPAVADAGTAEPGDAVAEAPAPGKPANALTFAAHP</sequence>
<gene>
    <name evidence="2" type="ordered locus">Snov_2468</name>
</gene>
<dbReference type="AlphaFoldDB" id="D7A3K4"/>
<dbReference type="KEGG" id="sno:Snov_2468"/>